<evidence type="ECO:0000259" key="3">
    <source>
        <dbReference type="PROSITE" id="PS50800"/>
    </source>
</evidence>
<dbReference type="Pfam" id="PF02037">
    <property type="entry name" value="SAP"/>
    <property type="match status" value="1"/>
</dbReference>
<proteinExistence type="predicted"/>
<feature type="region of interest" description="Disordered" evidence="1">
    <location>
        <begin position="113"/>
        <end position="184"/>
    </location>
</feature>
<dbReference type="SMART" id="SM00513">
    <property type="entry name" value="SAP"/>
    <property type="match status" value="1"/>
</dbReference>
<dbReference type="AlphaFoldDB" id="A0A448YJC2"/>
<dbReference type="InParanoid" id="A0A448YJC2"/>
<feature type="compositionally biased region" description="Basic residues" evidence="1">
    <location>
        <begin position="137"/>
        <end position="147"/>
    </location>
</feature>
<evidence type="ECO:0000256" key="1">
    <source>
        <dbReference type="SAM" id="MobiDB-lite"/>
    </source>
</evidence>
<feature type="compositionally biased region" description="Basic and acidic residues" evidence="1">
    <location>
        <begin position="216"/>
        <end position="259"/>
    </location>
</feature>
<dbReference type="EMBL" id="CAACVR010000009">
    <property type="protein sequence ID" value="VEU21045.1"/>
    <property type="molecule type" value="Genomic_DNA"/>
</dbReference>
<accession>A0A448YJC2</accession>
<feature type="compositionally biased region" description="Basic and acidic residues" evidence="1">
    <location>
        <begin position="148"/>
        <end position="167"/>
    </location>
</feature>
<organism evidence="4 5">
    <name type="scientific">Brettanomyces naardenensis</name>
    <name type="common">Yeast</name>
    <dbReference type="NCBI Taxonomy" id="13370"/>
    <lineage>
        <taxon>Eukaryota</taxon>
        <taxon>Fungi</taxon>
        <taxon>Dikarya</taxon>
        <taxon>Ascomycota</taxon>
        <taxon>Saccharomycotina</taxon>
        <taxon>Pichiomycetes</taxon>
        <taxon>Pichiales</taxon>
        <taxon>Pichiaceae</taxon>
        <taxon>Brettanomyces</taxon>
    </lineage>
</organism>
<dbReference type="Gene3D" id="1.10.720.30">
    <property type="entry name" value="SAP domain"/>
    <property type="match status" value="1"/>
</dbReference>
<feature type="compositionally biased region" description="Low complexity" evidence="1">
    <location>
        <begin position="113"/>
        <end position="131"/>
    </location>
</feature>
<dbReference type="InterPro" id="IPR036361">
    <property type="entry name" value="SAP_dom_sf"/>
</dbReference>
<protein>
    <submittedName>
        <fullName evidence="4">DEKNAAC102019</fullName>
    </submittedName>
</protein>
<dbReference type="OrthoDB" id="3993201at2759"/>
<dbReference type="SUPFAM" id="SSF68906">
    <property type="entry name" value="SAP domain"/>
    <property type="match status" value="1"/>
</dbReference>
<feature type="domain" description="SAP" evidence="3">
    <location>
        <begin position="76"/>
        <end position="110"/>
    </location>
</feature>
<keyword evidence="5" id="KW-1185">Reference proteome</keyword>
<dbReference type="Proteomes" id="UP000290900">
    <property type="component" value="Unassembled WGS sequence"/>
</dbReference>
<feature type="transmembrane region" description="Helical" evidence="2">
    <location>
        <begin position="263"/>
        <end position="279"/>
    </location>
</feature>
<keyword evidence="2" id="KW-0472">Membrane</keyword>
<feature type="region of interest" description="Disordered" evidence="1">
    <location>
        <begin position="199"/>
        <end position="259"/>
    </location>
</feature>
<evidence type="ECO:0000313" key="4">
    <source>
        <dbReference type="EMBL" id="VEU21045.1"/>
    </source>
</evidence>
<evidence type="ECO:0000256" key="2">
    <source>
        <dbReference type="SAM" id="Phobius"/>
    </source>
</evidence>
<keyword evidence="2" id="KW-1133">Transmembrane helix</keyword>
<sequence length="287" mass="32412">MLKTARSLPSLRLLAQQQVSSVSASAKQFSSATFRPTPSRLEGGFKFNKFIHRAVHSTSKKETILLDLNNDSRAKYASMNCQGLKMELKRRGLRVSGKKLDLIQRLCQADSSQLTKSSSTSTRSFSTTMETPTERAKKSKRRTKKVQKRELSTQKHETVAKPSETKKVACRAVSTSTAVKAKDDSSRIDYFKPAKKEGEPIEHIKIPSLKTQTAKEVPKEEPKKEPKKEPRKEEKQEPSKDAKDAKQEPKSEDPVAKKTTSDAFFWSIAGFLTIIWWAGRKRDGRRT</sequence>
<dbReference type="InterPro" id="IPR003034">
    <property type="entry name" value="SAP_dom"/>
</dbReference>
<keyword evidence="2" id="KW-0812">Transmembrane</keyword>
<reference evidence="4 5" key="1">
    <citation type="submission" date="2018-12" db="EMBL/GenBank/DDBJ databases">
        <authorList>
            <person name="Tiukova I."/>
            <person name="Dainat J."/>
        </authorList>
    </citation>
    <scope>NUCLEOTIDE SEQUENCE [LARGE SCALE GENOMIC DNA]</scope>
</reference>
<dbReference type="PROSITE" id="PS50800">
    <property type="entry name" value="SAP"/>
    <property type="match status" value="1"/>
</dbReference>
<gene>
    <name evidence="4" type="ORF">BRENAR_LOCUS1780</name>
</gene>
<evidence type="ECO:0000313" key="5">
    <source>
        <dbReference type="Proteomes" id="UP000290900"/>
    </source>
</evidence>
<name>A0A448YJC2_BRENA</name>
<dbReference type="STRING" id="13370.A0A448YJC2"/>